<sequence length="277" mass="29178">MATNEVALVTGGNKGIGREIVRRLAQRNFTVYLGARDPERGHSAVEELRQESATSVESTEEPAGVGDDPGRSGDGLDIRFVRLDVTDPESVQAAIRQIDTETGRLDVLVNNAGIMAEWGVRTADVTAAHLREVYEVNVFGVVTVTSACLPMLRRSRNPRIVNMSSGLGSLTLLGDPASPLSTRGFLAYSSSKAALNALTLLYANALRGDGIKVNAASPGLVPTDQNAPATFPRGDRTTADGAVVPVLLATIPTDGPTGVFRGPDSLASGFHRAMGRE</sequence>
<dbReference type="InterPro" id="IPR045313">
    <property type="entry name" value="CBR1-like"/>
</dbReference>
<dbReference type="CDD" id="cd05324">
    <property type="entry name" value="carb_red_PTCR-like_SDR_c"/>
    <property type="match status" value="1"/>
</dbReference>
<dbReference type="PANTHER" id="PTHR43490">
    <property type="entry name" value="(+)-NEOMENTHOL DEHYDROGENASE"/>
    <property type="match status" value="1"/>
</dbReference>
<dbReference type="Proteomes" id="UP001596074">
    <property type="component" value="Unassembled WGS sequence"/>
</dbReference>
<name>A0ABW1A2D4_9ACTN</name>
<evidence type="ECO:0000256" key="3">
    <source>
        <dbReference type="ARBA" id="ARBA00023002"/>
    </source>
</evidence>
<dbReference type="RefSeq" id="WP_378285042.1">
    <property type="nucleotide sequence ID" value="NZ_JBHSON010000041.1"/>
</dbReference>
<dbReference type="PANTHER" id="PTHR43490:SF99">
    <property type="entry name" value="SHORT-CHAIN DEHYDROGENASE_REDUCTASE"/>
    <property type="match status" value="1"/>
</dbReference>
<dbReference type="SUPFAM" id="SSF51735">
    <property type="entry name" value="NAD(P)-binding Rossmann-fold domains"/>
    <property type="match status" value="1"/>
</dbReference>
<evidence type="ECO:0000256" key="4">
    <source>
        <dbReference type="RuleBase" id="RU000363"/>
    </source>
</evidence>
<dbReference type="Pfam" id="PF00106">
    <property type="entry name" value="adh_short"/>
    <property type="match status" value="2"/>
</dbReference>
<dbReference type="PRINTS" id="PR00081">
    <property type="entry name" value="GDHRDH"/>
</dbReference>
<feature type="compositionally biased region" description="Basic and acidic residues" evidence="5">
    <location>
        <begin position="41"/>
        <end position="50"/>
    </location>
</feature>
<dbReference type="PRINTS" id="PR00080">
    <property type="entry name" value="SDRFAMILY"/>
</dbReference>
<dbReference type="EMBL" id="JBHSON010000041">
    <property type="protein sequence ID" value="MFC5749321.1"/>
    <property type="molecule type" value="Genomic_DNA"/>
</dbReference>
<keyword evidence="2" id="KW-0521">NADP</keyword>
<dbReference type="InterPro" id="IPR036291">
    <property type="entry name" value="NAD(P)-bd_dom_sf"/>
</dbReference>
<dbReference type="InterPro" id="IPR020904">
    <property type="entry name" value="Sc_DH/Rdtase_CS"/>
</dbReference>
<evidence type="ECO:0000313" key="6">
    <source>
        <dbReference type="EMBL" id="MFC5749321.1"/>
    </source>
</evidence>
<organism evidence="6 7">
    <name type="scientific">Actinomadura rugatobispora</name>
    <dbReference type="NCBI Taxonomy" id="1994"/>
    <lineage>
        <taxon>Bacteria</taxon>
        <taxon>Bacillati</taxon>
        <taxon>Actinomycetota</taxon>
        <taxon>Actinomycetes</taxon>
        <taxon>Streptosporangiales</taxon>
        <taxon>Thermomonosporaceae</taxon>
        <taxon>Actinomadura</taxon>
    </lineage>
</organism>
<comment type="similarity">
    <text evidence="1 4">Belongs to the short-chain dehydrogenases/reductases (SDR) family.</text>
</comment>
<gene>
    <name evidence="6" type="ORF">ACFPZN_27185</name>
</gene>
<dbReference type="PROSITE" id="PS00061">
    <property type="entry name" value="ADH_SHORT"/>
    <property type="match status" value="1"/>
</dbReference>
<keyword evidence="3" id="KW-0560">Oxidoreductase</keyword>
<dbReference type="InterPro" id="IPR002347">
    <property type="entry name" value="SDR_fam"/>
</dbReference>
<evidence type="ECO:0000313" key="7">
    <source>
        <dbReference type="Proteomes" id="UP001596074"/>
    </source>
</evidence>
<evidence type="ECO:0000256" key="1">
    <source>
        <dbReference type="ARBA" id="ARBA00006484"/>
    </source>
</evidence>
<evidence type="ECO:0000256" key="2">
    <source>
        <dbReference type="ARBA" id="ARBA00022857"/>
    </source>
</evidence>
<comment type="caution">
    <text evidence="6">The sequence shown here is derived from an EMBL/GenBank/DDBJ whole genome shotgun (WGS) entry which is preliminary data.</text>
</comment>
<reference evidence="7" key="1">
    <citation type="journal article" date="2019" name="Int. J. Syst. Evol. Microbiol.">
        <title>The Global Catalogue of Microorganisms (GCM) 10K type strain sequencing project: providing services to taxonomists for standard genome sequencing and annotation.</title>
        <authorList>
            <consortium name="The Broad Institute Genomics Platform"/>
            <consortium name="The Broad Institute Genome Sequencing Center for Infectious Disease"/>
            <person name="Wu L."/>
            <person name="Ma J."/>
        </authorList>
    </citation>
    <scope>NUCLEOTIDE SEQUENCE [LARGE SCALE GENOMIC DNA]</scope>
    <source>
        <strain evidence="7">KCTC 42087</strain>
    </source>
</reference>
<protein>
    <submittedName>
        <fullName evidence="6">SDR family oxidoreductase</fullName>
    </submittedName>
</protein>
<keyword evidence="7" id="KW-1185">Reference proteome</keyword>
<feature type="region of interest" description="Disordered" evidence="5">
    <location>
        <begin position="41"/>
        <end position="74"/>
    </location>
</feature>
<evidence type="ECO:0000256" key="5">
    <source>
        <dbReference type="SAM" id="MobiDB-lite"/>
    </source>
</evidence>
<accession>A0ABW1A2D4</accession>
<proteinExistence type="inferred from homology"/>
<dbReference type="Gene3D" id="3.40.50.720">
    <property type="entry name" value="NAD(P)-binding Rossmann-like Domain"/>
    <property type="match status" value="1"/>
</dbReference>